<feature type="chain" id="PRO_5043328376" evidence="1">
    <location>
        <begin position="29"/>
        <end position="138"/>
    </location>
</feature>
<reference evidence="2 3" key="1">
    <citation type="submission" date="2021-09" db="EMBL/GenBank/DDBJ databases">
        <title>Genomic insights and catalytic innovation underlie evolution of tropane alkaloids biosynthesis.</title>
        <authorList>
            <person name="Wang Y.-J."/>
            <person name="Tian T."/>
            <person name="Huang J.-P."/>
            <person name="Huang S.-X."/>
        </authorList>
    </citation>
    <scope>NUCLEOTIDE SEQUENCE [LARGE SCALE GENOMIC DNA]</scope>
    <source>
        <strain evidence="2">KIB-2018</strain>
        <tissue evidence="2">Leaf</tissue>
    </source>
</reference>
<comment type="caution">
    <text evidence="2">The sequence shown here is derived from an EMBL/GenBank/DDBJ whole genome shotgun (WGS) entry which is preliminary data.</text>
</comment>
<evidence type="ECO:0000313" key="3">
    <source>
        <dbReference type="Proteomes" id="UP001159364"/>
    </source>
</evidence>
<keyword evidence="3" id="KW-1185">Reference proteome</keyword>
<dbReference type="AlphaFoldDB" id="A0AAV8SXY3"/>
<evidence type="ECO:0000313" key="2">
    <source>
        <dbReference type="EMBL" id="KAJ8758888.1"/>
    </source>
</evidence>
<gene>
    <name evidence="2" type="ORF">K2173_002667</name>
</gene>
<feature type="signal peptide" evidence="1">
    <location>
        <begin position="1"/>
        <end position="28"/>
    </location>
</feature>
<proteinExistence type="predicted"/>
<evidence type="ECO:0000256" key="1">
    <source>
        <dbReference type="SAM" id="SignalP"/>
    </source>
</evidence>
<dbReference type="EMBL" id="JAIWQS010000007">
    <property type="protein sequence ID" value="KAJ8758888.1"/>
    <property type="molecule type" value="Genomic_DNA"/>
</dbReference>
<organism evidence="2 3">
    <name type="scientific">Erythroxylum novogranatense</name>
    <dbReference type="NCBI Taxonomy" id="1862640"/>
    <lineage>
        <taxon>Eukaryota</taxon>
        <taxon>Viridiplantae</taxon>
        <taxon>Streptophyta</taxon>
        <taxon>Embryophyta</taxon>
        <taxon>Tracheophyta</taxon>
        <taxon>Spermatophyta</taxon>
        <taxon>Magnoliopsida</taxon>
        <taxon>eudicotyledons</taxon>
        <taxon>Gunneridae</taxon>
        <taxon>Pentapetalae</taxon>
        <taxon>rosids</taxon>
        <taxon>fabids</taxon>
        <taxon>Malpighiales</taxon>
        <taxon>Erythroxylaceae</taxon>
        <taxon>Erythroxylum</taxon>
    </lineage>
</organism>
<sequence>MSPPTPLYSPNCSLFLRFTLCLFDQLLSFNYQSPRNPPNFHSRISQLFPRNNNQLILDSKLLVITWELLNWSLNAHRRLMKSQPTQTQIGALILCYRSSIDLRRIQRLLIKDSIGVYQNTMLEECAEEASGLCNASVR</sequence>
<protein>
    <submittedName>
        <fullName evidence="2">Uncharacterized protein</fullName>
    </submittedName>
</protein>
<accession>A0AAV8SXY3</accession>
<name>A0AAV8SXY3_9ROSI</name>
<keyword evidence="1" id="KW-0732">Signal</keyword>
<dbReference type="Proteomes" id="UP001159364">
    <property type="component" value="Linkage Group LG07"/>
</dbReference>